<reference evidence="1 2" key="1">
    <citation type="submission" date="2016-11" db="EMBL/GenBank/DDBJ databases">
        <authorList>
            <person name="Jaros S."/>
            <person name="Januszkiewicz K."/>
            <person name="Wedrychowicz H."/>
        </authorList>
    </citation>
    <scope>NUCLEOTIDE SEQUENCE [LARGE SCALE GENOMIC DNA]</scope>
    <source>
        <strain evidence="1 2">CGMCC 1.12145</strain>
    </source>
</reference>
<dbReference type="Proteomes" id="UP000182248">
    <property type="component" value="Unassembled WGS sequence"/>
</dbReference>
<proteinExistence type="predicted"/>
<evidence type="ECO:0000313" key="2">
    <source>
        <dbReference type="Proteomes" id="UP000182248"/>
    </source>
</evidence>
<accession>A0A1K1MXD2</accession>
<gene>
    <name evidence="1" type="ORF">SAMN02927921_00842</name>
</gene>
<evidence type="ECO:0000313" key="1">
    <source>
        <dbReference type="EMBL" id="SFW26646.1"/>
    </source>
</evidence>
<dbReference type="RefSeq" id="WP_072316104.1">
    <property type="nucleotide sequence ID" value="NZ_FPJE01000003.1"/>
</dbReference>
<protein>
    <submittedName>
        <fullName evidence="1">Uncharacterized protein</fullName>
    </submittedName>
</protein>
<dbReference type="EMBL" id="FPJE01000003">
    <property type="protein sequence ID" value="SFW26646.1"/>
    <property type="molecule type" value="Genomic_DNA"/>
</dbReference>
<keyword evidence="2" id="KW-1185">Reference proteome</keyword>
<organism evidence="1 2">
    <name type="scientific">Sinomicrobium oceani</name>
    <dbReference type="NCBI Taxonomy" id="1150368"/>
    <lineage>
        <taxon>Bacteria</taxon>
        <taxon>Pseudomonadati</taxon>
        <taxon>Bacteroidota</taxon>
        <taxon>Flavobacteriia</taxon>
        <taxon>Flavobacteriales</taxon>
        <taxon>Flavobacteriaceae</taxon>
        <taxon>Sinomicrobium</taxon>
    </lineage>
</organism>
<sequence length="164" mass="18827">MLSYLKFLWRSTNQHGVHSPFVYAYVTRGLYKAYRFRGPRACKILFRTLAYFKVPDITITEEHPALTGLLKGYFPGIPIVPSGGKLYYFNAELQPDDVPGLLNIAKSDPDRILVIEGIHRRKTSARAWKMIRTNPSITVTVDLFYAGVVFFREGQARENFIIRP</sequence>
<dbReference type="STRING" id="1150368.SAMN02927921_00842"/>
<dbReference type="AlphaFoldDB" id="A0A1K1MXD2"/>
<dbReference type="OrthoDB" id="5464618at2"/>
<name>A0A1K1MXD2_9FLAO</name>